<dbReference type="PROSITE" id="PS01085">
    <property type="entry name" value="RIBUL_P_3_EPIMER_1"/>
    <property type="match status" value="1"/>
</dbReference>
<dbReference type="FunFam" id="3.20.20.70:FF:000171">
    <property type="entry name" value="Ribulose-phosphate 3-epimerase"/>
    <property type="match status" value="1"/>
</dbReference>
<reference evidence="14" key="1">
    <citation type="journal article" date="2012" name="Proc. Natl. Acad. Sci. U.S.A.">
        <title>Antigenic diversity is generated by distinct evolutionary mechanisms in African trypanosome species.</title>
        <authorList>
            <person name="Jackson A.P."/>
            <person name="Berry A."/>
            <person name="Aslett M."/>
            <person name="Allison H.C."/>
            <person name="Burton P."/>
            <person name="Vavrova-Anderson J."/>
            <person name="Brown R."/>
            <person name="Browne H."/>
            <person name="Corton N."/>
            <person name="Hauser H."/>
            <person name="Gamble J."/>
            <person name="Gilderthorp R."/>
            <person name="Marcello L."/>
            <person name="McQuillan J."/>
            <person name="Otto T.D."/>
            <person name="Quail M.A."/>
            <person name="Sanders M.J."/>
            <person name="van Tonder A."/>
            <person name="Ginger M.L."/>
            <person name="Field M.C."/>
            <person name="Barry J.D."/>
            <person name="Hertz-Fowler C."/>
            <person name="Berriman M."/>
        </authorList>
    </citation>
    <scope>NUCLEOTIDE SEQUENCE</scope>
    <source>
        <strain evidence="14">Y486</strain>
    </source>
</reference>
<dbReference type="Gene3D" id="3.20.20.70">
    <property type="entry name" value="Aldolase class I"/>
    <property type="match status" value="1"/>
</dbReference>
<dbReference type="EMBL" id="HE573026">
    <property type="protein sequence ID" value="CCC52148.1"/>
    <property type="molecule type" value="Genomic_DNA"/>
</dbReference>
<keyword evidence="12" id="KW-0170">Cobalt</keyword>
<comment type="catalytic activity">
    <reaction evidence="1 10">
        <text>D-ribulose 5-phosphate = D-xylulose 5-phosphate</text>
        <dbReference type="Rhea" id="RHEA:13677"/>
        <dbReference type="ChEBI" id="CHEBI:57737"/>
        <dbReference type="ChEBI" id="CHEBI:58121"/>
        <dbReference type="EC" id="5.1.3.1"/>
    </reaction>
</comment>
<dbReference type="VEuPathDB" id="TriTrypDB:TvY486_1011910"/>
<organism evidence="14">
    <name type="scientific">Trypanosoma vivax (strain Y486)</name>
    <dbReference type="NCBI Taxonomy" id="1055687"/>
    <lineage>
        <taxon>Eukaryota</taxon>
        <taxon>Discoba</taxon>
        <taxon>Euglenozoa</taxon>
        <taxon>Kinetoplastea</taxon>
        <taxon>Metakinetoplastina</taxon>
        <taxon>Trypanosomatida</taxon>
        <taxon>Trypanosomatidae</taxon>
        <taxon>Trypanosoma</taxon>
        <taxon>Duttonella</taxon>
    </lineage>
</organism>
<feature type="binding site" evidence="13">
    <location>
        <position position="88"/>
    </location>
    <ligand>
        <name>substrate</name>
    </ligand>
</feature>
<dbReference type="GO" id="GO:0005737">
    <property type="term" value="C:cytoplasm"/>
    <property type="evidence" value="ECO:0007669"/>
    <property type="project" value="UniProtKB-ARBA"/>
</dbReference>
<proteinExistence type="inferred from homology"/>
<evidence type="ECO:0000256" key="4">
    <source>
        <dbReference type="ARBA" id="ARBA00001947"/>
    </source>
</evidence>
<feature type="binding site" evidence="13">
    <location>
        <begin position="166"/>
        <end position="169"/>
    </location>
    <ligand>
        <name>substrate</name>
    </ligand>
</feature>
<name>G0U3Y7_TRYVY</name>
<dbReference type="InterPro" id="IPR013785">
    <property type="entry name" value="Aldolase_TIM"/>
</dbReference>
<feature type="binding site" evidence="12">
    <location>
        <position position="195"/>
    </location>
    <ligand>
        <name>a divalent metal cation</name>
        <dbReference type="ChEBI" id="CHEBI:60240"/>
    </ligand>
</feature>
<dbReference type="GO" id="GO:0006098">
    <property type="term" value="P:pentose-phosphate shunt"/>
    <property type="evidence" value="ECO:0007669"/>
    <property type="project" value="InterPro"/>
</dbReference>
<dbReference type="GO" id="GO:0046872">
    <property type="term" value="F:metal ion binding"/>
    <property type="evidence" value="ECO:0007669"/>
    <property type="project" value="UniProtKB-KW"/>
</dbReference>
<keyword evidence="10" id="KW-0119">Carbohydrate metabolism</keyword>
<feature type="binding site" evidence="13">
    <location>
        <position position="26"/>
    </location>
    <ligand>
        <name>substrate</name>
    </ligand>
</feature>
<evidence type="ECO:0000256" key="9">
    <source>
        <dbReference type="ARBA" id="ARBA00023235"/>
    </source>
</evidence>
<comment type="cofactor">
    <cofactor evidence="2">
        <name>Mn(2+)</name>
        <dbReference type="ChEBI" id="CHEBI:29035"/>
    </cofactor>
</comment>
<evidence type="ECO:0000256" key="8">
    <source>
        <dbReference type="ARBA" id="ARBA00022723"/>
    </source>
</evidence>
<evidence type="ECO:0000256" key="5">
    <source>
        <dbReference type="ARBA" id="ARBA00001954"/>
    </source>
</evidence>
<comment type="similarity">
    <text evidence="6 10">Belongs to the ribulose-phosphate 3-epimerase family.</text>
</comment>
<dbReference type="InterPro" id="IPR026019">
    <property type="entry name" value="Ribul_P_3_epim"/>
</dbReference>
<comment type="cofactor">
    <cofactor evidence="3">
        <name>Co(2+)</name>
        <dbReference type="ChEBI" id="CHEBI:48828"/>
    </cofactor>
</comment>
<dbReference type="CDD" id="cd00429">
    <property type="entry name" value="RPE"/>
    <property type="match status" value="1"/>
</dbReference>
<comment type="cofactor">
    <cofactor evidence="12">
        <name>a divalent metal cation</name>
        <dbReference type="ChEBI" id="CHEBI:60240"/>
    </cofactor>
    <text evidence="12">Binds 1 divalent metal cation per subunit.</text>
</comment>
<comment type="cofactor">
    <cofactor evidence="5">
        <name>Fe(2+)</name>
        <dbReference type="ChEBI" id="CHEBI:29033"/>
    </cofactor>
</comment>
<evidence type="ECO:0000256" key="6">
    <source>
        <dbReference type="ARBA" id="ARBA00009541"/>
    </source>
</evidence>
<dbReference type="NCBIfam" id="TIGR01163">
    <property type="entry name" value="rpe"/>
    <property type="match status" value="1"/>
</dbReference>
<dbReference type="Pfam" id="PF00834">
    <property type="entry name" value="Ribul_P_3_epim"/>
    <property type="match status" value="1"/>
</dbReference>
<dbReference type="PIRSF" id="PIRSF001461">
    <property type="entry name" value="RPE"/>
    <property type="match status" value="1"/>
</dbReference>
<evidence type="ECO:0000256" key="3">
    <source>
        <dbReference type="ARBA" id="ARBA00001941"/>
    </source>
</evidence>
<keyword evidence="12" id="KW-0862">Zinc</keyword>
<keyword evidence="9 10" id="KW-0413">Isomerase</keyword>
<dbReference type="GO" id="GO:0005975">
    <property type="term" value="P:carbohydrate metabolic process"/>
    <property type="evidence" value="ECO:0007669"/>
    <property type="project" value="InterPro"/>
</dbReference>
<dbReference type="InterPro" id="IPR000056">
    <property type="entry name" value="Ribul_P_3_epim-like"/>
</dbReference>
<dbReference type="GO" id="GO:0004750">
    <property type="term" value="F:D-ribulose-phosphate 3-epimerase activity"/>
    <property type="evidence" value="ECO:0007669"/>
    <property type="project" value="UniProtKB-EC"/>
</dbReference>
<evidence type="ECO:0000256" key="12">
    <source>
        <dbReference type="PIRSR" id="PIRSR001461-2"/>
    </source>
</evidence>
<gene>
    <name evidence="14" type="ORF">TVY486_1011910</name>
</gene>
<feature type="binding site" evidence="13">
    <location>
        <position position="197"/>
    </location>
    <ligand>
        <name>substrate</name>
    </ligand>
</feature>
<evidence type="ECO:0000256" key="2">
    <source>
        <dbReference type="ARBA" id="ARBA00001936"/>
    </source>
</evidence>
<feature type="binding site" evidence="12">
    <location>
        <position position="88"/>
    </location>
    <ligand>
        <name>a divalent metal cation</name>
        <dbReference type="ChEBI" id="CHEBI:60240"/>
    </ligand>
</feature>
<evidence type="ECO:0000256" key="13">
    <source>
        <dbReference type="PIRSR" id="PIRSR001461-3"/>
    </source>
</evidence>
<feature type="active site" description="Proton donor" evidence="11">
    <location>
        <position position="195"/>
    </location>
</feature>
<evidence type="ECO:0000256" key="7">
    <source>
        <dbReference type="ARBA" id="ARBA00013188"/>
    </source>
</evidence>
<dbReference type="PANTHER" id="PTHR11749">
    <property type="entry name" value="RIBULOSE-5-PHOSPHATE-3-EPIMERASE"/>
    <property type="match status" value="1"/>
</dbReference>
<dbReference type="PROSITE" id="PS01086">
    <property type="entry name" value="RIBUL_P_3_EPIMER_2"/>
    <property type="match status" value="1"/>
</dbReference>
<accession>G0U3Y7</accession>
<feature type="binding site" evidence="13">
    <location>
        <begin position="217"/>
        <end position="218"/>
    </location>
    <ligand>
        <name>substrate</name>
    </ligand>
</feature>
<protein>
    <recommendedName>
        <fullName evidence="7 10">Ribulose-phosphate 3-epimerase</fullName>
        <ecNumber evidence="7 10">5.1.3.1</ecNumber>
    </recommendedName>
</protein>
<dbReference type="InterPro" id="IPR011060">
    <property type="entry name" value="RibuloseP-bd_barrel"/>
</dbReference>
<dbReference type="HAMAP" id="MF_02227">
    <property type="entry name" value="RPE"/>
    <property type="match status" value="1"/>
</dbReference>
<evidence type="ECO:0000256" key="10">
    <source>
        <dbReference type="PIRNR" id="PIRNR001461"/>
    </source>
</evidence>
<feature type="active site" description="Proton acceptor" evidence="11">
    <location>
        <position position="56"/>
    </location>
</feature>
<dbReference type="AlphaFoldDB" id="G0U3Y7"/>
<dbReference type="SUPFAM" id="SSF51366">
    <property type="entry name" value="Ribulose-phoshate binding barrel"/>
    <property type="match status" value="1"/>
</dbReference>
<evidence type="ECO:0000256" key="1">
    <source>
        <dbReference type="ARBA" id="ARBA00001782"/>
    </source>
</evidence>
<keyword evidence="12" id="KW-0464">Manganese</keyword>
<keyword evidence="8 12" id="KW-0479">Metal-binding</keyword>
<comment type="cofactor">
    <cofactor evidence="4">
        <name>Zn(2+)</name>
        <dbReference type="ChEBI" id="CHEBI:29105"/>
    </cofactor>
</comment>
<dbReference type="EC" id="5.1.3.1" evidence="7 10"/>
<evidence type="ECO:0000313" key="14">
    <source>
        <dbReference type="EMBL" id="CCC52148.1"/>
    </source>
</evidence>
<sequence>MFQHKDPTTWLSATRPSLLRPIIAPSILASDFAQLLSECRDVISRDGGEAEWLHVDVMDGHFVPNISVGMCVIASLRKHLPDAFLDVHCMISDPDRWVDEMGCAGATQMTFHIEAADDPRAVALHIHRAGMQCGVALKPKTPASAVEDLVREQLVDMVLVMTVEPGFGGQTFMSEMMPKVKELRTAFPSLNIQVDGGLGPKTVNAAAEAGANIIVAGTSIFQAKSRQAATEELRSAVQKHLNLTPGICKADEQH</sequence>
<feature type="binding site" evidence="12">
    <location>
        <position position="54"/>
    </location>
    <ligand>
        <name>a divalent metal cation</name>
        <dbReference type="ChEBI" id="CHEBI:60240"/>
    </ligand>
</feature>
<dbReference type="NCBIfam" id="NF004076">
    <property type="entry name" value="PRK05581.1-4"/>
    <property type="match status" value="1"/>
</dbReference>
<evidence type="ECO:0000256" key="11">
    <source>
        <dbReference type="PIRSR" id="PIRSR001461-1"/>
    </source>
</evidence>
<feature type="binding site" evidence="12">
    <location>
        <position position="56"/>
    </location>
    <ligand>
        <name>a divalent metal cation</name>
        <dbReference type="ChEBI" id="CHEBI:60240"/>
    </ligand>
</feature>